<sequence>MNILLTSVGRRTYLIEYFKGTLRGKGLVFASNSVLTHSLKHADRYTITPQIYDKEYITFLIDYCLRNKIKAVISLFDIDLLILARNEKEFRANGIRLLIPDENTVAICNDKWLTYKFLNSIDITTPQSYVSLPELKNDIEKGLINYPLVLKPRWGSGSLGMFHINNKEELSVLYDKVYCEIFGSYLKHESEQDPASCILIQKEIKGPEYGLNVLNDLEGNYVTTIVVQKILMRAGETDVAEIVDNSMFLNISKKLSESFRHIGIMSVDCIVSENGDIFVVEMNSRFSGHYPFAHIAGANFPAQIIKWLEGGATDHGLISASVGVTGCKELEPVIL</sequence>
<dbReference type="RefSeq" id="WP_183308059.1">
    <property type="nucleotide sequence ID" value="NZ_JACIEP010000011.1"/>
</dbReference>
<dbReference type="GO" id="GO:0046872">
    <property type="term" value="F:metal ion binding"/>
    <property type="evidence" value="ECO:0007669"/>
    <property type="project" value="InterPro"/>
</dbReference>
<dbReference type="Gene3D" id="3.30.1490.20">
    <property type="entry name" value="ATP-grasp fold, A domain"/>
    <property type="match status" value="1"/>
</dbReference>
<dbReference type="Gene3D" id="3.30.470.20">
    <property type="entry name" value="ATP-grasp fold, B domain"/>
    <property type="match status" value="1"/>
</dbReference>
<dbReference type="NCBIfam" id="NF009404">
    <property type="entry name" value="PRK12767.1-3"/>
    <property type="match status" value="1"/>
</dbReference>
<evidence type="ECO:0000259" key="5">
    <source>
        <dbReference type="PROSITE" id="PS50975"/>
    </source>
</evidence>
<dbReference type="Pfam" id="PF21360">
    <property type="entry name" value="PylC-like_N"/>
    <property type="match status" value="1"/>
</dbReference>
<dbReference type="GO" id="GO:0005524">
    <property type="term" value="F:ATP binding"/>
    <property type="evidence" value="ECO:0007669"/>
    <property type="project" value="UniProtKB-UniRule"/>
</dbReference>
<dbReference type="InterPro" id="IPR003806">
    <property type="entry name" value="ATP-grasp_PylC-type"/>
</dbReference>
<dbReference type="Pfam" id="PF02655">
    <property type="entry name" value="ATP-grasp_3"/>
    <property type="match status" value="1"/>
</dbReference>
<dbReference type="EMBL" id="JACIEP010000011">
    <property type="protein sequence ID" value="MBB4037200.1"/>
    <property type="molecule type" value="Genomic_DNA"/>
</dbReference>
<dbReference type="PROSITE" id="PS50975">
    <property type="entry name" value="ATP_GRASP"/>
    <property type="match status" value="1"/>
</dbReference>
<feature type="domain" description="ATP-grasp" evidence="5">
    <location>
        <begin position="115"/>
        <end position="309"/>
    </location>
</feature>
<proteinExistence type="predicted"/>
<dbReference type="GO" id="GO:0004088">
    <property type="term" value="F:carbamoyl-phosphate synthase (glutamine-hydrolyzing) activity"/>
    <property type="evidence" value="ECO:0007669"/>
    <property type="project" value="UniProtKB-EC"/>
</dbReference>
<evidence type="ECO:0000256" key="2">
    <source>
        <dbReference type="ARBA" id="ARBA00022741"/>
    </source>
</evidence>
<dbReference type="SUPFAM" id="SSF56059">
    <property type="entry name" value="Glutathione synthetase ATP-binding domain-like"/>
    <property type="match status" value="1"/>
</dbReference>
<evidence type="ECO:0000313" key="6">
    <source>
        <dbReference type="EMBL" id="MBB4037200.1"/>
    </source>
</evidence>
<dbReference type="InterPro" id="IPR011761">
    <property type="entry name" value="ATP-grasp"/>
</dbReference>
<keyword evidence="2 4" id="KW-0547">Nucleotide-binding</keyword>
<dbReference type="EC" id="6.3.5.5" evidence="6"/>
<dbReference type="InterPro" id="IPR048764">
    <property type="entry name" value="PylC_N"/>
</dbReference>
<dbReference type="Gene3D" id="3.40.50.20">
    <property type="match status" value="1"/>
</dbReference>
<dbReference type="InterPro" id="IPR052032">
    <property type="entry name" value="ATP-dep_AA_Ligase"/>
</dbReference>
<protein>
    <submittedName>
        <fullName evidence="6">Carbamoyl-phosphate synthase large subunit</fullName>
        <ecNumber evidence="6">6.3.5.5</ecNumber>
    </submittedName>
</protein>
<name>A0A840CMJ0_9BACT</name>
<dbReference type="PANTHER" id="PTHR43585">
    <property type="entry name" value="FUMIPYRROLE BIOSYNTHESIS PROTEIN C"/>
    <property type="match status" value="1"/>
</dbReference>
<keyword evidence="7" id="KW-1185">Reference proteome</keyword>
<comment type="caution">
    <text evidence="6">The sequence shown here is derived from an EMBL/GenBank/DDBJ whole genome shotgun (WGS) entry which is preliminary data.</text>
</comment>
<dbReference type="InterPro" id="IPR013815">
    <property type="entry name" value="ATP_grasp_subdomain_1"/>
</dbReference>
<dbReference type="Proteomes" id="UP000555103">
    <property type="component" value="Unassembled WGS sequence"/>
</dbReference>
<evidence type="ECO:0000313" key="7">
    <source>
        <dbReference type="Proteomes" id="UP000555103"/>
    </source>
</evidence>
<keyword evidence="1 6" id="KW-0436">Ligase</keyword>
<dbReference type="AlphaFoldDB" id="A0A840CMJ0"/>
<dbReference type="PANTHER" id="PTHR43585:SF2">
    <property type="entry name" value="ATP-GRASP ENZYME FSQD"/>
    <property type="match status" value="1"/>
</dbReference>
<reference evidence="6 7" key="1">
    <citation type="submission" date="2020-08" db="EMBL/GenBank/DDBJ databases">
        <title>Genomic Encyclopedia of Type Strains, Phase IV (KMG-IV): sequencing the most valuable type-strain genomes for metagenomic binning, comparative biology and taxonomic classification.</title>
        <authorList>
            <person name="Goeker M."/>
        </authorList>
    </citation>
    <scope>NUCLEOTIDE SEQUENCE [LARGE SCALE GENOMIC DNA]</scope>
    <source>
        <strain evidence="6 7">DSM 104969</strain>
    </source>
</reference>
<accession>A0A840CMJ0</accession>
<evidence type="ECO:0000256" key="3">
    <source>
        <dbReference type="ARBA" id="ARBA00022840"/>
    </source>
</evidence>
<keyword evidence="3 4" id="KW-0067">ATP-binding</keyword>
<evidence type="ECO:0000256" key="1">
    <source>
        <dbReference type="ARBA" id="ARBA00022598"/>
    </source>
</evidence>
<evidence type="ECO:0000256" key="4">
    <source>
        <dbReference type="PROSITE-ProRule" id="PRU00409"/>
    </source>
</evidence>
<gene>
    <name evidence="6" type="ORF">GGR21_003115</name>
</gene>
<organism evidence="6 7">
    <name type="scientific">Dysgonomonas hofstadii</name>
    <dbReference type="NCBI Taxonomy" id="637886"/>
    <lineage>
        <taxon>Bacteria</taxon>
        <taxon>Pseudomonadati</taxon>
        <taxon>Bacteroidota</taxon>
        <taxon>Bacteroidia</taxon>
        <taxon>Bacteroidales</taxon>
        <taxon>Dysgonomonadaceae</taxon>
        <taxon>Dysgonomonas</taxon>
    </lineage>
</organism>